<keyword evidence="2" id="KW-0378">Hydrolase</keyword>
<comment type="caution">
    <text evidence="2">The sequence shown here is derived from an EMBL/GenBank/DDBJ whole genome shotgun (WGS) entry which is preliminary data.</text>
</comment>
<organism evidence="2 3">
    <name type="scientific">Neobacillus vireti LMG 21834</name>
    <dbReference type="NCBI Taxonomy" id="1131730"/>
    <lineage>
        <taxon>Bacteria</taxon>
        <taxon>Bacillati</taxon>
        <taxon>Bacillota</taxon>
        <taxon>Bacilli</taxon>
        <taxon>Bacillales</taxon>
        <taxon>Bacillaceae</taxon>
        <taxon>Neobacillus</taxon>
    </lineage>
</organism>
<dbReference type="EMBL" id="ALAN01000086">
    <property type="protein sequence ID" value="ETI67739.1"/>
    <property type="molecule type" value="Genomic_DNA"/>
</dbReference>
<dbReference type="GO" id="GO:0004519">
    <property type="term" value="F:endonuclease activity"/>
    <property type="evidence" value="ECO:0007669"/>
    <property type="project" value="UniProtKB-KW"/>
</dbReference>
<feature type="compositionally biased region" description="Basic and acidic residues" evidence="1">
    <location>
        <begin position="860"/>
        <end position="870"/>
    </location>
</feature>
<sequence length="916" mass="107206">MVKYTEADILEMKQEIVQSIKKYHAEVGDNLTRRDYEKKEYSVSPTTIRRYFGTWNEALREAGIQRDEELSREELKGKIKESLWRYYEENGKIPYRDTFAKAEYGFSRSTVEHAFGNFTNALIEAGLKENPKTPLDEQGEKTRKRILLLIKKFIEETDERSFLAFRNQGNRIGDATIKKYFGGWEAAYDAAKYGDQILYSKKELMAKFEIPKNFIRGLEYIDCIREKLIDSGHDKRSGSVYRIPEKEADFIVSYYHELKAEHDSYTNQKGWFTSDEGLLSVFYTSEFLNKMISNGELIEGKDFVVVDRIDWHHVETNKLSSAGKILYLHKNSFVKFPKMTLGSMVKAFSKMGVRTSTETLTKLRELELIKATETTSFENTVIEYFDQEKVLKALRYYLSAAERTNNELSSYDFLNEEQQNIIDQYISARESGVVINFNGYKARRNVAHPELRLPEVKQRLANAFFSIICGRSRINYGGGRIENIPEKEFSKFDPDLFEITDVTMDDYVFVSNGRKTTTLIQRYADLKTFYYWILMRKDAEPKVDFEAYQKFDSMKKSIQNFLDQFPRKHSDKPVREVIDTQVKVFMTPEQLVQGRDAILKSFRGLKALQYAAMWMLGANGIRPEEFFHLKLEDHFDLDENGLMKLNDKGYGEMIINEIVGKGSYSTSHPDFNLPVPNDTVEAVNNYFKALYRMQGPNNPVGKGYFLRRHAITPDKPIKTMDKKFMERLRLVADFLPAEKREHLILKNTRHSLYTIMRKTPINDEHLRDNVRPYALLYHMRHNPVEQTIGDKFYLEAITRDEYYEFLDKTINFPWKLEELREKHLDERPSIEYEKNDLIMGGEEKEVGSTPSSSKPLGQSAEERELRKQKEIEEEALNKLRTRPKGMSITDWNAARDKHKKAIKKIELILNFIFTQS</sequence>
<reference evidence="2 3" key="1">
    <citation type="journal article" date="2014" name="Environ. Microbiol.">
        <title>The nitrate-ammonifying and nosZ-carrying bacterium Bacillus vireti is a potent source and sink for nitric and nitrous oxide under high nitrate conditions.</title>
        <authorList>
            <person name="Mania D."/>
            <person name="Heylen K."/>
            <person name="van Spanning R.J."/>
            <person name="Frostegard A."/>
        </authorList>
    </citation>
    <scope>NUCLEOTIDE SEQUENCE [LARGE SCALE GENOMIC DNA]</scope>
    <source>
        <strain evidence="2 3">LMG 21834</strain>
    </source>
</reference>
<evidence type="ECO:0000313" key="2">
    <source>
        <dbReference type="EMBL" id="ETI67739.1"/>
    </source>
</evidence>
<keyword evidence="2" id="KW-0540">Nuclease</keyword>
<dbReference type="AlphaFoldDB" id="A0AB94IL23"/>
<dbReference type="InterPro" id="IPR041025">
    <property type="entry name" value="HNH_repeat"/>
</dbReference>
<gene>
    <name evidence="2" type="ORF">BAVI_15857</name>
</gene>
<evidence type="ECO:0000256" key="1">
    <source>
        <dbReference type="SAM" id="MobiDB-lite"/>
    </source>
</evidence>
<feature type="region of interest" description="Disordered" evidence="1">
    <location>
        <begin position="838"/>
        <end position="870"/>
    </location>
</feature>
<accession>A0AB94IL23</accession>
<keyword evidence="2" id="KW-0255">Endonuclease</keyword>
<evidence type="ECO:0000313" key="3">
    <source>
        <dbReference type="Proteomes" id="UP000018877"/>
    </source>
</evidence>
<dbReference type="Proteomes" id="UP000018877">
    <property type="component" value="Unassembled WGS sequence"/>
</dbReference>
<proteinExistence type="predicted"/>
<dbReference type="Pfam" id="PF18780">
    <property type="entry name" value="HNH_repeat"/>
    <property type="match status" value="1"/>
</dbReference>
<dbReference type="RefSeq" id="WP_024029352.1">
    <property type="nucleotide sequence ID" value="NZ_ALAN01000086.1"/>
</dbReference>
<protein>
    <submittedName>
        <fullName evidence="2">HNH endonuclease</fullName>
    </submittedName>
</protein>
<keyword evidence="3" id="KW-1185">Reference proteome</keyword>
<name>A0AB94IL23_9BACI</name>